<comment type="caution">
    <text evidence="2">The sequence shown here is derived from an EMBL/GenBank/DDBJ whole genome shotgun (WGS) entry which is preliminary data.</text>
</comment>
<dbReference type="AlphaFoldDB" id="A0A537JB46"/>
<dbReference type="EMBL" id="VBAN01000252">
    <property type="protein sequence ID" value="TMI80572.1"/>
    <property type="molecule type" value="Genomic_DNA"/>
</dbReference>
<proteinExistence type="predicted"/>
<feature type="region of interest" description="Disordered" evidence="1">
    <location>
        <begin position="25"/>
        <end position="49"/>
    </location>
</feature>
<accession>A0A537JB46</accession>
<organism evidence="2 3">
    <name type="scientific">Candidatus Segetimicrobium genomatis</name>
    <dbReference type="NCBI Taxonomy" id="2569760"/>
    <lineage>
        <taxon>Bacteria</taxon>
        <taxon>Bacillati</taxon>
        <taxon>Candidatus Sysuimicrobiota</taxon>
        <taxon>Candidatus Sysuimicrobiia</taxon>
        <taxon>Candidatus Sysuimicrobiales</taxon>
        <taxon>Candidatus Segetimicrobiaceae</taxon>
        <taxon>Candidatus Segetimicrobium</taxon>
    </lineage>
</organism>
<sequence length="79" mass="8697">MVPRTRAYLAPLLAKAFEGRRDVEIVVSPQPGEPEPKPRPGARKRPKEEAIEIVIREPVRAEAPRDVSMSRSGNGAGRV</sequence>
<reference evidence="2 3" key="1">
    <citation type="journal article" date="2019" name="Nat. Microbiol.">
        <title>Mediterranean grassland soil C-N compound turnover is dependent on rainfall and depth, and is mediated by genomically divergent microorganisms.</title>
        <authorList>
            <person name="Diamond S."/>
            <person name="Andeer P.F."/>
            <person name="Li Z."/>
            <person name="Crits-Christoph A."/>
            <person name="Burstein D."/>
            <person name="Anantharaman K."/>
            <person name="Lane K.R."/>
            <person name="Thomas B.C."/>
            <person name="Pan C."/>
            <person name="Northen T.R."/>
            <person name="Banfield J.F."/>
        </authorList>
    </citation>
    <scope>NUCLEOTIDE SEQUENCE [LARGE SCALE GENOMIC DNA]</scope>
    <source>
        <strain evidence="2">NP_6</strain>
    </source>
</reference>
<evidence type="ECO:0000256" key="1">
    <source>
        <dbReference type="SAM" id="MobiDB-lite"/>
    </source>
</evidence>
<evidence type="ECO:0000313" key="3">
    <source>
        <dbReference type="Proteomes" id="UP000318093"/>
    </source>
</evidence>
<evidence type="ECO:0000313" key="2">
    <source>
        <dbReference type="EMBL" id="TMI80572.1"/>
    </source>
</evidence>
<protein>
    <submittedName>
        <fullName evidence="2">Uncharacterized protein</fullName>
    </submittedName>
</protein>
<dbReference type="Proteomes" id="UP000318093">
    <property type="component" value="Unassembled WGS sequence"/>
</dbReference>
<name>A0A537JB46_9BACT</name>
<gene>
    <name evidence="2" type="ORF">E6H03_08155</name>
</gene>